<dbReference type="RefSeq" id="WP_283871333.1">
    <property type="nucleotide sequence ID" value="NZ_CP126101.1"/>
</dbReference>
<dbReference type="Pfam" id="PF13302">
    <property type="entry name" value="Acetyltransf_3"/>
    <property type="match status" value="1"/>
</dbReference>
<dbReference type="InterPro" id="IPR051531">
    <property type="entry name" value="N-acetyltransferase"/>
</dbReference>
<dbReference type="SUPFAM" id="SSF55729">
    <property type="entry name" value="Acyl-CoA N-acyltransferases (Nat)"/>
    <property type="match status" value="1"/>
</dbReference>
<accession>A0AAX3X215</accession>
<dbReference type="GO" id="GO:0005737">
    <property type="term" value="C:cytoplasm"/>
    <property type="evidence" value="ECO:0007669"/>
    <property type="project" value="TreeGrafter"/>
</dbReference>
<protein>
    <submittedName>
        <fullName evidence="2">GNAT family N-acetyltransferase</fullName>
    </submittedName>
</protein>
<dbReference type="PANTHER" id="PTHR43792:SF9">
    <property type="entry name" value="RIBOSOMAL-PROTEIN-ALANINE ACETYLTRANSFERASE"/>
    <property type="match status" value="1"/>
</dbReference>
<name>A0AAX3X215_9BACI</name>
<evidence type="ECO:0000313" key="2">
    <source>
        <dbReference type="EMBL" id="WHY52954.1"/>
    </source>
</evidence>
<evidence type="ECO:0000313" key="3">
    <source>
        <dbReference type="Proteomes" id="UP001178322"/>
    </source>
</evidence>
<organism evidence="2 3">
    <name type="scientific">Lysinibacillus pakistanensis</name>
    <dbReference type="NCBI Taxonomy" id="759811"/>
    <lineage>
        <taxon>Bacteria</taxon>
        <taxon>Bacillati</taxon>
        <taxon>Bacillota</taxon>
        <taxon>Bacilli</taxon>
        <taxon>Bacillales</taxon>
        <taxon>Bacillaceae</taxon>
        <taxon>Lysinibacillus</taxon>
    </lineage>
</organism>
<evidence type="ECO:0000259" key="1">
    <source>
        <dbReference type="PROSITE" id="PS51186"/>
    </source>
</evidence>
<dbReference type="GO" id="GO:0008999">
    <property type="term" value="F:protein-N-terminal-alanine acetyltransferase activity"/>
    <property type="evidence" value="ECO:0007669"/>
    <property type="project" value="TreeGrafter"/>
</dbReference>
<dbReference type="InterPro" id="IPR016181">
    <property type="entry name" value="Acyl_CoA_acyltransferase"/>
</dbReference>
<dbReference type="EMBL" id="CP126101">
    <property type="protein sequence ID" value="WHY52954.1"/>
    <property type="molecule type" value="Genomic_DNA"/>
</dbReference>
<sequence length="170" mass="19318">MIEQIVTKRLFLRKMKLEDANNLFQIWSDPDVTKYMNIINLTDVKQAQEMITLLDELAKEQKAIRFSIIEKTSLKIIGSCGFNSFNKENNTAEIGYELAKAYWGKGFAQESITALIHYAFTTLNIKKIEAKVESANKNSIKVLEKLNFSYVGTSSEAETSDDTSLYALIQ</sequence>
<dbReference type="PROSITE" id="PS51186">
    <property type="entry name" value="GNAT"/>
    <property type="match status" value="1"/>
</dbReference>
<proteinExistence type="predicted"/>
<feature type="domain" description="N-acetyltransferase" evidence="1">
    <location>
        <begin position="10"/>
        <end position="170"/>
    </location>
</feature>
<dbReference type="InterPro" id="IPR000182">
    <property type="entry name" value="GNAT_dom"/>
</dbReference>
<dbReference type="AlphaFoldDB" id="A0AAX3X215"/>
<gene>
    <name evidence="2" type="ORF">QNH24_06855</name>
</gene>
<reference evidence="2" key="1">
    <citation type="submission" date="2023-05" db="EMBL/GenBank/DDBJ databases">
        <title>Comparative genomics of Bacillaceae isolates and their secondary metabolite potential.</title>
        <authorList>
            <person name="Song L."/>
            <person name="Nielsen L.J."/>
            <person name="Mohite O."/>
            <person name="Xu X."/>
            <person name="Weber T."/>
            <person name="Kovacs A.T."/>
        </authorList>
    </citation>
    <scope>NUCLEOTIDE SEQUENCE</scope>
    <source>
        <strain evidence="2">LY1</strain>
    </source>
</reference>
<dbReference type="PANTHER" id="PTHR43792">
    <property type="entry name" value="GNAT FAMILY, PUTATIVE (AFU_ORTHOLOGUE AFUA_3G00765)-RELATED-RELATED"/>
    <property type="match status" value="1"/>
</dbReference>
<dbReference type="Gene3D" id="3.40.630.30">
    <property type="match status" value="1"/>
</dbReference>
<dbReference type="Proteomes" id="UP001178322">
    <property type="component" value="Chromosome"/>
</dbReference>